<comment type="caution">
    <text evidence="3">The sequence shown here is derived from an EMBL/GenBank/DDBJ whole genome shotgun (WGS) entry which is preliminary data.</text>
</comment>
<proteinExistence type="predicted"/>
<evidence type="ECO:0000259" key="2">
    <source>
        <dbReference type="Pfam" id="PF20956"/>
    </source>
</evidence>
<dbReference type="Proteomes" id="UP001597343">
    <property type="component" value="Unassembled WGS sequence"/>
</dbReference>
<evidence type="ECO:0000259" key="1">
    <source>
        <dbReference type="Pfam" id="PF16285"/>
    </source>
</evidence>
<dbReference type="EMBL" id="JBHUIO010000002">
    <property type="protein sequence ID" value="MFD2169301.1"/>
    <property type="molecule type" value="Genomic_DNA"/>
</dbReference>
<evidence type="ECO:0000313" key="4">
    <source>
        <dbReference type="Proteomes" id="UP001597343"/>
    </source>
</evidence>
<dbReference type="InterPro" id="IPR049285">
    <property type="entry name" value="DUF4931_C"/>
</dbReference>
<keyword evidence="4" id="KW-1185">Reference proteome</keyword>
<dbReference type="PIRSF" id="PIRSF031505">
    <property type="entry name" value="GalT_short"/>
    <property type="match status" value="1"/>
</dbReference>
<dbReference type="Pfam" id="PF20956">
    <property type="entry name" value="DUF4931_C"/>
    <property type="match status" value="1"/>
</dbReference>
<dbReference type="SUPFAM" id="SSF54197">
    <property type="entry name" value="HIT-like"/>
    <property type="match status" value="1"/>
</dbReference>
<name>A0ABW4ZVI0_9BACL</name>
<dbReference type="Gene3D" id="3.30.428.10">
    <property type="entry name" value="HIT-like"/>
    <property type="match status" value="1"/>
</dbReference>
<dbReference type="InterPro" id="IPR046322">
    <property type="entry name" value="DUF4931"/>
</dbReference>
<dbReference type="InterPro" id="IPR036265">
    <property type="entry name" value="HIT-like_sf"/>
</dbReference>
<dbReference type="Pfam" id="PF16285">
    <property type="entry name" value="DUF4931_N"/>
    <property type="match status" value="1"/>
</dbReference>
<organism evidence="3 4">
    <name type="scientific">Tumebacillus lipolyticus</name>
    <dbReference type="NCBI Taxonomy" id="1280370"/>
    <lineage>
        <taxon>Bacteria</taxon>
        <taxon>Bacillati</taxon>
        <taxon>Bacillota</taxon>
        <taxon>Bacilli</taxon>
        <taxon>Bacillales</taxon>
        <taxon>Alicyclobacillaceae</taxon>
        <taxon>Tumebacillus</taxon>
    </lineage>
</organism>
<dbReference type="RefSeq" id="WP_386044346.1">
    <property type="nucleotide sequence ID" value="NZ_JBHUIO010000002.1"/>
</dbReference>
<evidence type="ECO:0000313" key="3">
    <source>
        <dbReference type="EMBL" id="MFD2169301.1"/>
    </source>
</evidence>
<accession>A0ABW4ZVI0</accession>
<reference evidence="4" key="1">
    <citation type="journal article" date="2019" name="Int. J. Syst. Evol. Microbiol.">
        <title>The Global Catalogue of Microorganisms (GCM) 10K type strain sequencing project: providing services to taxonomists for standard genome sequencing and annotation.</title>
        <authorList>
            <consortium name="The Broad Institute Genomics Platform"/>
            <consortium name="The Broad Institute Genome Sequencing Center for Infectious Disease"/>
            <person name="Wu L."/>
            <person name="Ma J."/>
        </authorList>
    </citation>
    <scope>NUCLEOTIDE SEQUENCE [LARGE SCALE GENOMIC DNA]</scope>
    <source>
        <strain evidence="4">CGMCC 1.13574</strain>
    </source>
</reference>
<gene>
    <name evidence="3" type="ORF">ACFSOY_04605</name>
</gene>
<sequence length="268" mass="30840">MKGKEGIGWIEMSYSTDTHLQFVMNIGQQKPESIINRETACPFCARESLTDILAEDGPLLLLKNKYPVLQDTLQTVLIETDECLAEFSTYRKDHLHRLMRFALREWDQMERSGEFRSVVMFKSHGPQSGGTIRHPHMQIVGLKQIDYLADVQEEQFQGLLIAGEPGVELNISTAPRVGFYELNAILKDGEKVDVMADYVQIAAHYLMHNFHRACNSYNLFFYRFHEQICVKIMPRFIASPIYIGFSIPQVADRIGEVADQIRQLYFEA</sequence>
<dbReference type="InterPro" id="IPR012361">
    <property type="entry name" value="GalT_short"/>
</dbReference>
<protein>
    <submittedName>
        <fullName evidence="3">DUF4931 domain-containing protein</fullName>
    </submittedName>
</protein>
<feature type="domain" description="DUF4931" evidence="2">
    <location>
        <begin position="150"/>
        <end position="266"/>
    </location>
</feature>
<feature type="domain" description="DUF4931" evidence="1">
    <location>
        <begin position="22"/>
        <end position="145"/>
    </location>
</feature>